<evidence type="ECO:0000313" key="3">
    <source>
        <dbReference type="Proteomes" id="UP000799770"/>
    </source>
</evidence>
<evidence type="ECO:0000256" key="1">
    <source>
        <dbReference type="SAM" id="MobiDB-lite"/>
    </source>
</evidence>
<dbReference type="AlphaFoldDB" id="A0A6A5Z2E5"/>
<gene>
    <name evidence="2" type="ORF">BDV96DRAFT_119751</name>
</gene>
<proteinExistence type="predicted"/>
<evidence type="ECO:0000313" key="2">
    <source>
        <dbReference type="EMBL" id="KAF2113246.1"/>
    </source>
</evidence>
<feature type="region of interest" description="Disordered" evidence="1">
    <location>
        <begin position="1"/>
        <end position="25"/>
    </location>
</feature>
<sequence length="152" mass="16456">MTPHLKPKQSVRLSGSTGTKDPSGLPSINTLLGSAHIAVPKQLPGAYRICYCHPVSCHSLLSRDAGVEKGWSRQYRVGTSLQRETCVRNGRAVVARKNSLGNGSSLEVGDAEEDVLERDSCSDSSHCVCCLAESCSTMETIRSAWRNMDIAY</sequence>
<feature type="compositionally biased region" description="Polar residues" evidence="1">
    <location>
        <begin position="11"/>
        <end position="25"/>
    </location>
</feature>
<keyword evidence="3" id="KW-1185">Reference proteome</keyword>
<reference evidence="2" key="1">
    <citation type="journal article" date="2020" name="Stud. Mycol.">
        <title>101 Dothideomycetes genomes: a test case for predicting lifestyles and emergence of pathogens.</title>
        <authorList>
            <person name="Haridas S."/>
            <person name="Albert R."/>
            <person name="Binder M."/>
            <person name="Bloem J."/>
            <person name="Labutti K."/>
            <person name="Salamov A."/>
            <person name="Andreopoulos B."/>
            <person name="Baker S."/>
            <person name="Barry K."/>
            <person name="Bills G."/>
            <person name="Bluhm B."/>
            <person name="Cannon C."/>
            <person name="Castanera R."/>
            <person name="Culley D."/>
            <person name="Daum C."/>
            <person name="Ezra D."/>
            <person name="Gonzalez J."/>
            <person name="Henrissat B."/>
            <person name="Kuo A."/>
            <person name="Liang C."/>
            <person name="Lipzen A."/>
            <person name="Lutzoni F."/>
            <person name="Magnuson J."/>
            <person name="Mondo S."/>
            <person name="Nolan M."/>
            <person name="Ohm R."/>
            <person name="Pangilinan J."/>
            <person name="Park H.-J."/>
            <person name="Ramirez L."/>
            <person name="Alfaro M."/>
            <person name="Sun H."/>
            <person name="Tritt A."/>
            <person name="Yoshinaga Y."/>
            <person name="Zwiers L.-H."/>
            <person name="Turgeon B."/>
            <person name="Goodwin S."/>
            <person name="Spatafora J."/>
            <person name="Crous P."/>
            <person name="Grigoriev I."/>
        </authorList>
    </citation>
    <scope>NUCLEOTIDE SEQUENCE</scope>
    <source>
        <strain evidence="2">CBS 627.86</strain>
    </source>
</reference>
<name>A0A6A5Z2E5_9PLEO</name>
<protein>
    <submittedName>
        <fullName evidence="2">Uncharacterized protein</fullName>
    </submittedName>
</protein>
<dbReference type="EMBL" id="ML977328">
    <property type="protein sequence ID" value="KAF2113246.1"/>
    <property type="molecule type" value="Genomic_DNA"/>
</dbReference>
<dbReference type="Proteomes" id="UP000799770">
    <property type="component" value="Unassembled WGS sequence"/>
</dbReference>
<accession>A0A6A5Z2E5</accession>
<organism evidence="2 3">
    <name type="scientific">Lophiotrema nucula</name>
    <dbReference type="NCBI Taxonomy" id="690887"/>
    <lineage>
        <taxon>Eukaryota</taxon>
        <taxon>Fungi</taxon>
        <taxon>Dikarya</taxon>
        <taxon>Ascomycota</taxon>
        <taxon>Pezizomycotina</taxon>
        <taxon>Dothideomycetes</taxon>
        <taxon>Pleosporomycetidae</taxon>
        <taxon>Pleosporales</taxon>
        <taxon>Lophiotremataceae</taxon>
        <taxon>Lophiotrema</taxon>
    </lineage>
</organism>